<evidence type="ECO:0000259" key="6">
    <source>
        <dbReference type="SMART" id="SM01158"/>
    </source>
</evidence>
<proteinExistence type="predicted"/>
<comment type="subcellular location">
    <subcellularLocation>
        <location evidence="1">Membrane</location>
    </subcellularLocation>
</comment>
<gene>
    <name evidence="7" type="ORF">SAPINGB_P003469</name>
</gene>
<dbReference type="EMBL" id="CABVLU010000003">
    <property type="protein sequence ID" value="VVT53231.1"/>
    <property type="molecule type" value="Genomic_DNA"/>
</dbReference>
<sequence>MTTLEWPDGKPLVQLERPAVFVPKAVSLYENLFVSGRIEHKSEGFWTEVFLLRCNKGAFLDIIAKVSPDKLLQRKVITRDLFKQCILRLSSPISVKHITELNNTLVILSSFLQGVFSKKFMSQSSDLISVLAGYDAIDKLFFQLLDNLKLLISGNFLQKQEQIQQEKNGSSADSIPNLILSAQVNAIRTTLVAAGGAFNTSLATYFMNREMFVSINAFIDSPQSDLYVGDAFSLIGVLAVYGKLEASNPYRRRLADFVDHTSMLKTVQASGHVWQICLDSYRNNAKYPASQQASTSSTSPTVPTSTAMWSVFSWLGIGNSGAASDNSDDSIAQKNPLEIMSLTIATYEAIAVNKVYAKILLECSENDTSGSNKSPLYLQAPPFATFISLCTFLFQNQHKSQRAAIYSRLCLLIFRILIESPIFPSSASASSAPSLLLDDNLRTTRIIVAQQRTPYLPIVTFDSKNEKKKPANDDLDENIRGPKEGRLLMEGILDALQCAIRYNMKRNLDTEMYKLALINVFQVIHSLRQAKFQLQYHWSELWKTLMSLVRFINAHPYPSSTGSSPSSSSASLPNGSNKVSPGDATAYSEISGLVVLILATSLIHGDSFLGSPEDFDDLFYKVIEGSEVLMKLKSLFFMPALGSTSGGPTASISPSMAVLQAAINHYSALLPKSKLMGSSSSQQLNAQQVAALIREGYQTLSLHQYATTSSNGNRRANRSNGGSGGYTSNGGSASPVIVQSPAEVAAYLLYDPLPKLRESDERIYFKKMTRQIITDIQVLHSNIY</sequence>
<dbReference type="InterPro" id="IPR013636">
    <property type="entry name" value="ARMH3_C"/>
</dbReference>
<keyword evidence="4" id="KW-0472">Membrane</keyword>
<name>A0A5E8BQF1_9ASCO</name>
<evidence type="ECO:0000256" key="2">
    <source>
        <dbReference type="ARBA" id="ARBA00022692"/>
    </source>
</evidence>
<accession>A0A5E8BQF1</accession>
<feature type="compositionally biased region" description="Low complexity" evidence="5">
    <location>
        <begin position="709"/>
        <end position="720"/>
    </location>
</feature>
<keyword evidence="3" id="KW-1133">Transmembrane helix</keyword>
<dbReference type="PANTHER" id="PTHR13608">
    <property type="entry name" value="ARMADILLO-LIKE HELICAL DOMAIN-CONTAINING PROTEIN 3"/>
    <property type="match status" value="1"/>
</dbReference>
<evidence type="ECO:0000256" key="4">
    <source>
        <dbReference type="ARBA" id="ARBA00023136"/>
    </source>
</evidence>
<feature type="domain" description="Armadillo-like helical" evidence="6">
    <location>
        <begin position="482"/>
        <end position="721"/>
    </location>
</feature>
<evidence type="ECO:0000256" key="5">
    <source>
        <dbReference type="SAM" id="MobiDB-lite"/>
    </source>
</evidence>
<dbReference type="AlphaFoldDB" id="A0A5E8BQF1"/>
<evidence type="ECO:0000313" key="8">
    <source>
        <dbReference type="Proteomes" id="UP000398389"/>
    </source>
</evidence>
<dbReference type="Proteomes" id="UP000398389">
    <property type="component" value="Unassembled WGS sequence"/>
</dbReference>
<dbReference type="InterPro" id="IPR039868">
    <property type="entry name" value="ARMD3-like"/>
</dbReference>
<evidence type="ECO:0000256" key="1">
    <source>
        <dbReference type="ARBA" id="ARBA00004370"/>
    </source>
</evidence>
<keyword evidence="8" id="KW-1185">Reference proteome</keyword>
<protein>
    <recommendedName>
        <fullName evidence="6">Armadillo-like helical domain-containing protein</fullName>
    </recommendedName>
</protein>
<dbReference type="SMART" id="SM01158">
    <property type="entry name" value="DUF1741"/>
    <property type="match status" value="1"/>
</dbReference>
<dbReference type="PANTHER" id="PTHR13608:SF3">
    <property type="entry name" value="ARMADILLO-LIKE HELICAL DOMAIN-CONTAINING PROTEIN 3"/>
    <property type="match status" value="1"/>
</dbReference>
<dbReference type="Pfam" id="PF08427">
    <property type="entry name" value="ARMH3_C"/>
    <property type="match status" value="1"/>
</dbReference>
<organism evidence="7 8">
    <name type="scientific">Magnusiomyces paraingens</name>
    <dbReference type="NCBI Taxonomy" id="2606893"/>
    <lineage>
        <taxon>Eukaryota</taxon>
        <taxon>Fungi</taxon>
        <taxon>Dikarya</taxon>
        <taxon>Ascomycota</taxon>
        <taxon>Saccharomycotina</taxon>
        <taxon>Dipodascomycetes</taxon>
        <taxon>Dipodascales</taxon>
        <taxon>Dipodascaceae</taxon>
        <taxon>Magnusiomyces</taxon>
    </lineage>
</organism>
<evidence type="ECO:0000256" key="3">
    <source>
        <dbReference type="ARBA" id="ARBA00022989"/>
    </source>
</evidence>
<dbReference type="GO" id="GO:0005829">
    <property type="term" value="C:cytosol"/>
    <property type="evidence" value="ECO:0007669"/>
    <property type="project" value="TreeGrafter"/>
</dbReference>
<keyword evidence="2" id="KW-0812">Transmembrane</keyword>
<dbReference type="OrthoDB" id="2012278at2759"/>
<dbReference type="GO" id="GO:0016020">
    <property type="term" value="C:membrane"/>
    <property type="evidence" value="ECO:0007669"/>
    <property type="project" value="UniProtKB-SubCell"/>
</dbReference>
<reference evidence="7 8" key="1">
    <citation type="submission" date="2019-09" db="EMBL/GenBank/DDBJ databases">
        <authorList>
            <person name="Brejova B."/>
        </authorList>
    </citation>
    <scope>NUCLEOTIDE SEQUENCE [LARGE SCALE GENOMIC DNA]</scope>
</reference>
<dbReference type="RefSeq" id="XP_031854078.1">
    <property type="nucleotide sequence ID" value="XM_031998187.1"/>
</dbReference>
<evidence type="ECO:0000313" key="7">
    <source>
        <dbReference type="EMBL" id="VVT53231.1"/>
    </source>
</evidence>
<dbReference type="GeneID" id="43582287"/>
<feature type="region of interest" description="Disordered" evidence="5">
    <location>
        <begin position="708"/>
        <end position="729"/>
    </location>
</feature>